<gene>
    <name evidence="2" type="ORF">UFOVP460_21</name>
</gene>
<dbReference type="GO" id="GO:0016787">
    <property type="term" value="F:hydrolase activity"/>
    <property type="evidence" value="ECO:0007669"/>
    <property type="project" value="InterPro"/>
</dbReference>
<sequence>MSKMIKFVAVGDNHGDHIDTDVAKQFYKFLKWFDPDEVIHLGDNFDFRSIRRGAGRKEEDESLVADVKAGKDFISRIQPTIFMNGNHDDRLDQIINGSTSGMMVDYCYDLKTDINSHLKKNGCKKIYDYHAEHGVHRLGKVAFVHGYTCGIRAVEEHAIHYAEPQGAVIMGHLHSIQQVNARKHLGAVGFSGGCLCHKSPDYARNRLATSKWGSGWTYGFVQGNDWKVWQAHRVGKEFIYSIKGL</sequence>
<feature type="domain" description="Calcineurin-like phosphoesterase" evidence="1">
    <location>
        <begin position="5"/>
        <end position="135"/>
    </location>
</feature>
<name>A0A6J5MDC0_9CAUD</name>
<dbReference type="EMBL" id="LR796434">
    <property type="protein sequence ID" value="CAB4144181.1"/>
    <property type="molecule type" value="Genomic_DNA"/>
</dbReference>
<protein>
    <submittedName>
        <fullName evidence="2">Calcineurin-like phosphoesterase domain, lpxH type</fullName>
    </submittedName>
</protein>
<dbReference type="InterPro" id="IPR029052">
    <property type="entry name" value="Metallo-depent_PP-like"/>
</dbReference>
<dbReference type="SUPFAM" id="SSF56300">
    <property type="entry name" value="Metallo-dependent phosphatases"/>
    <property type="match status" value="1"/>
</dbReference>
<proteinExistence type="predicted"/>
<dbReference type="InterPro" id="IPR004843">
    <property type="entry name" value="Calcineurin-like_PHP"/>
</dbReference>
<evidence type="ECO:0000259" key="1">
    <source>
        <dbReference type="Pfam" id="PF00149"/>
    </source>
</evidence>
<evidence type="ECO:0000313" key="2">
    <source>
        <dbReference type="EMBL" id="CAB4144181.1"/>
    </source>
</evidence>
<accession>A0A6J5MDC0</accession>
<dbReference type="Gene3D" id="3.60.21.10">
    <property type="match status" value="1"/>
</dbReference>
<organism evidence="2">
    <name type="scientific">uncultured Caudovirales phage</name>
    <dbReference type="NCBI Taxonomy" id="2100421"/>
    <lineage>
        <taxon>Viruses</taxon>
        <taxon>Duplodnaviria</taxon>
        <taxon>Heunggongvirae</taxon>
        <taxon>Uroviricota</taxon>
        <taxon>Caudoviricetes</taxon>
        <taxon>Peduoviridae</taxon>
        <taxon>Maltschvirus</taxon>
        <taxon>Maltschvirus maltsch</taxon>
    </lineage>
</organism>
<reference evidence="2" key="1">
    <citation type="submission" date="2020-04" db="EMBL/GenBank/DDBJ databases">
        <authorList>
            <person name="Chiriac C."/>
            <person name="Salcher M."/>
            <person name="Ghai R."/>
            <person name="Kavagutti S V."/>
        </authorList>
    </citation>
    <scope>NUCLEOTIDE SEQUENCE</scope>
</reference>
<dbReference type="Pfam" id="PF00149">
    <property type="entry name" value="Metallophos"/>
    <property type="match status" value="1"/>
</dbReference>